<evidence type="ECO:0000313" key="4">
    <source>
        <dbReference type="Proteomes" id="UP000461010"/>
    </source>
</evidence>
<evidence type="ECO:0000313" key="3">
    <source>
        <dbReference type="EMBL" id="KAB7892784.1"/>
    </source>
</evidence>
<evidence type="ECO:0000313" key="5">
    <source>
        <dbReference type="Proteomes" id="UP000472839"/>
    </source>
</evidence>
<comment type="caution">
    <text evidence="2">The sequence shown here is derived from an EMBL/GenBank/DDBJ whole genome shotgun (WGS) entry which is preliminary data.</text>
</comment>
<feature type="domain" description="Cytochrome c-552/4" evidence="1">
    <location>
        <begin position="31"/>
        <end position="110"/>
    </location>
</feature>
<protein>
    <recommendedName>
        <fullName evidence="1">Cytochrome c-552/4 domain-containing protein</fullName>
    </recommendedName>
</protein>
<dbReference type="Pfam" id="PF13435">
    <property type="entry name" value="Cytochrome_C554"/>
    <property type="match status" value="1"/>
</dbReference>
<dbReference type="Proteomes" id="UP000461010">
    <property type="component" value="Unassembled WGS sequence"/>
</dbReference>
<dbReference type="Proteomes" id="UP000472839">
    <property type="component" value="Unassembled WGS sequence"/>
</dbReference>
<dbReference type="SUPFAM" id="SSF48695">
    <property type="entry name" value="Multiheme cytochromes"/>
    <property type="match status" value="1"/>
</dbReference>
<dbReference type="InterPro" id="IPR036280">
    <property type="entry name" value="Multihaem_cyt_sf"/>
</dbReference>
<reference evidence="4 5" key="1">
    <citation type="submission" date="2019-10" db="EMBL/GenBank/DDBJ databases">
        <title>Poseidonibacter ostreae sp. nov., isolated from the gut of the Ostrea denselamellosa.</title>
        <authorList>
            <person name="Choi A."/>
        </authorList>
    </citation>
    <scope>NUCLEOTIDE SEQUENCE [LARGE SCALE GENOMIC DNA]</scope>
    <source>
        <strain evidence="2 5">SJOD-M-33</strain>
        <strain evidence="3 4">SJOD-M-5</strain>
    </source>
</reference>
<sequence length="379" mass="43565">MKKDILIKLLILILLFNSQLLFSKYLDSKSCNECHPTIYKEHASSMHHKSSIYTDEIHTKMKEAISPRKYSCAICHTPAVKNLRPLMQGKSQPSEFDHRLKDGVSCSYCHQISKVIFTKQKGINFSTMNDKLKPTFFGNLESPEGSSKHNSSSNNENYVNSKVCMGCHSHKINKNDIQICSTLDEVGQTSDCISCHMPKKKGTPTKLNAKARVEYTSHEFLGIHSEQMVKQAIELRLKQLSNDSFELYIKNKMGHSIITQPMRLKYAKTEILRDKKIIWQNFDKNPYKDKDATFSIVFKDINNKPTFPAFAKGYIYNNNLKSKEEKRVIYKVKELKKGDIIKSTWVSYIIAPKIAKKLDITDKELTKQILGQTVQLEIK</sequence>
<gene>
    <name evidence="3" type="ORF">GBG18_01175</name>
    <name evidence="2" type="ORF">GBG19_01465</name>
</gene>
<proteinExistence type="predicted"/>
<dbReference type="RefSeq" id="WP_152187610.1">
    <property type="nucleotide sequence ID" value="NZ_WFKI01000002.1"/>
</dbReference>
<organism evidence="2 5">
    <name type="scientific">Poseidonibacter ostreae</name>
    <dbReference type="NCBI Taxonomy" id="2654171"/>
    <lineage>
        <taxon>Bacteria</taxon>
        <taxon>Pseudomonadati</taxon>
        <taxon>Campylobacterota</taxon>
        <taxon>Epsilonproteobacteria</taxon>
        <taxon>Campylobacterales</taxon>
        <taxon>Arcobacteraceae</taxon>
        <taxon>Poseidonibacter</taxon>
    </lineage>
</organism>
<keyword evidence="4" id="KW-1185">Reference proteome</keyword>
<dbReference type="AlphaFoldDB" id="A0A6L4WWE3"/>
<dbReference type="EMBL" id="WFKK01000002">
    <property type="protein sequence ID" value="KAB7891060.1"/>
    <property type="molecule type" value="Genomic_DNA"/>
</dbReference>
<dbReference type="Gene3D" id="1.10.1130.10">
    <property type="entry name" value="Flavocytochrome C3, Chain A"/>
    <property type="match status" value="1"/>
</dbReference>
<accession>A0A6L4WWE3</accession>
<dbReference type="EMBL" id="WFKJ01000002">
    <property type="protein sequence ID" value="KAB7892784.1"/>
    <property type="molecule type" value="Genomic_DNA"/>
</dbReference>
<name>A0A6L4WWE3_9BACT</name>
<evidence type="ECO:0000259" key="1">
    <source>
        <dbReference type="Pfam" id="PF13435"/>
    </source>
</evidence>
<evidence type="ECO:0000313" key="2">
    <source>
        <dbReference type="EMBL" id="KAB7891060.1"/>
    </source>
</evidence>
<dbReference type="InterPro" id="IPR023155">
    <property type="entry name" value="Cyt_c-552/4"/>
</dbReference>